<sequence length="85" mass="10620">MYADKYWEYDRKPFKERNWVDFAEKLNVEFPQEPQRTWQQCRDKWLRMRHKYLEEKEKQGQTGAAPTRWPWYEIFDNMLGGTAKI</sequence>
<proteinExistence type="predicted"/>
<evidence type="ECO:0000313" key="3">
    <source>
        <dbReference type="Proteomes" id="UP000822688"/>
    </source>
</evidence>
<dbReference type="Pfam" id="PF13837">
    <property type="entry name" value="Myb_DNA-bind_4"/>
    <property type="match status" value="1"/>
</dbReference>
<keyword evidence="3" id="KW-1185">Reference proteome</keyword>
<evidence type="ECO:0000259" key="1">
    <source>
        <dbReference type="Pfam" id="PF13837"/>
    </source>
</evidence>
<dbReference type="PANTHER" id="PTHR31307">
    <property type="entry name" value="TRIHELIX TRANSCRIPTION FACTOR ASIL2"/>
    <property type="match status" value="1"/>
</dbReference>
<accession>A0A8T0HR54</accession>
<feature type="domain" description="Myb/SANT-like DNA-binding" evidence="1">
    <location>
        <begin position="13"/>
        <end position="77"/>
    </location>
</feature>
<organism evidence="2 3">
    <name type="scientific">Ceratodon purpureus</name>
    <name type="common">Fire moss</name>
    <name type="synonym">Dicranum purpureum</name>
    <dbReference type="NCBI Taxonomy" id="3225"/>
    <lineage>
        <taxon>Eukaryota</taxon>
        <taxon>Viridiplantae</taxon>
        <taxon>Streptophyta</taxon>
        <taxon>Embryophyta</taxon>
        <taxon>Bryophyta</taxon>
        <taxon>Bryophytina</taxon>
        <taxon>Bryopsida</taxon>
        <taxon>Dicranidae</taxon>
        <taxon>Pseudoditrichales</taxon>
        <taxon>Ditrichaceae</taxon>
        <taxon>Ceratodon</taxon>
    </lineage>
</organism>
<dbReference type="EMBL" id="CM026426">
    <property type="protein sequence ID" value="KAG0573277.1"/>
    <property type="molecule type" value="Genomic_DNA"/>
</dbReference>
<dbReference type="InterPro" id="IPR044822">
    <property type="entry name" value="Myb_DNA-bind_4"/>
</dbReference>
<dbReference type="AlphaFoldDB" id="A0A8T0HR54"/>
<protein>
    <recommendedName>
        <fullName evidence="1">Myb/SANT-like DNA-binding domain-containing protein</fullName>
    </recommendedName>
</protein>
<comment type="caution">
    <text evidence="2">The sequence shown here is derived from an EMBL/GenBank/DDBJ whole genome shotgun (WGS) entry which is preliminary data.</text>
</comment>
<dbReference type="Proteomes" id="UP000822688">
    <property type="component" value="Chromosome V"/>
</dbReference>
<gene>
    <name evidence="2" type="ORF">KC19_VG164300</name>
</gene>
<reference evidence="2" key="1">
    <citation type="submission" date="2020-06" db="EMBL/GenBank/DDBJ databases">
        <title>WGS assembly of Ceratodon purpureus strain R40.</title>
        <authorList>
            <person name="Carey S.B."/>
            <person name="Jenkins J."/>
            <person name="Shu S."/>
            <person name="Lovell J.T."/>
            <person name="Sreedasyam A."/>
            <person name="Maumus F."/>
            <person name="Tiley G.P."/>
            <person name="Fernandez-Pozo N."/>
            <person name="Barry K."/>
            <person name="Chen C."/>
            <person name="Wang M."/>
            <person name="Lipzen A."/>
            <person name="Daum C."/>
            <person name="Saski C.A."/>
            <person name="Payton A.C."/>
            <person name="Mcbreen J.C."/>
            <person name="Conrad R.E."/>
            <person name="Kollar L.M."/>
            <person name="Olsson S."/>
            <person name="Huttunen S."/>
            <person name="Landis J.B."/>
            <person name="Wickett N.J."/>
            <person name="Johnson M.G."/>
            <person name="Rensing S.A."/>
            <person name="Grimwood J."/>
            <person name="Schmutz J."/>
            <person name="Mcdaniel S.F."/>
        </authorList>
    </citation>
    <scope>NUCLEOTIDE SEQUENCE</scope>
    <source>
        <strain evidence="2">R40</strain>
    </source>
</reference>
<evidence type="ECO:0000313" key="2">
    <source>
        <dbReference type="EMBL" id="KAG0573277.1"/>
    </source>
</evidence>
<name>A0A8T0HR54_CERPU</name>
<dbReference type="InterPro" id="IPR044823">
    <property type="entry name" value="ASIL1/2-like"/>
</dbReference>
<dbReference type="PANTHER" id="PTHR31307:SF4">
    <property type="entry name" value="TRIHELIX TRANSCRIPTION FACTOR ASIL2"/>
    <property type="match status" value="1"/>
</dbReference>